<dbReference type="InParanoid" id="A0A3Q7J821"/>
<evidence type="ECO:0000256" key="2">
    <source>
        <dbReference type="ARBA" id="ARBA00010617"/>
    </source>
</evidence>
<dbReference type="EnsemblPlants" id="Solyc12g036677.1.1">
    <property type="protein sequence ID" value="Solyc12g036677.1.1"/>
    <property type="gene ID" value="Solyc12g036677.1"/>
</dbReference>
<keyword evidence="3 8" id="KW-0349">Heme</keyword>
<dbReference type="InterPro" id="IPR001128">
    <property type="entry name" value="Cyt_P450"/>
</dbReference>
<evidence type="ECO:0000256" key="3">
    <source>
        <dbReference type="ARBA" id="ARBA00022617"/>
    </source>
</evidence>
<feature type="binding site" description="axial binding residue" evidence="8">
    <location>
        <position position="135"/>
    </location>
    <ligand>
        <name>heme</name>
        <dbReference type="ChEBI" id="CHEBI:30413"/>
    </ligand>
    <ligandPart>
        <name>Fe</name>
        <dbReference type="ChEBI" id="CHEBI:18248"/>
    </ligandPart>
</feature>
<keyword evidence="4 8" id="KW-0479">Metal-binding</keyword>
<sequence length="210" mass="24053">MNDLFIAGTETSTTTIIWAMTEMIRNPSVLAKAQTEVREAFKGKETFNEDVIEELKYLKQVIKETLRLHPPLPLLIPRECREDTNINGYTIPLKTRVIVNEDAGSFIPERFEHNSVDFMGNNFEYLPFGAGRRMCPAMSFGLINVYLPLANLLYHFDWKLPHGVKLEDVDMNEFSGIAAARKSELYLIALLNILLMNDIYYRSRGVLCNS</sequence>
<dbReference type="SUPFAM" id="SSF48264">
    <property type="entry name" value="Cytochrome P450"/>
    <property type="match status" value="1"/>
</dbReference>
<protein>
    <recommendedName>
        <fullName evidence="12">Cytochrome P450</fullName>
    </recommendedName>
</protein>
<dbReference type="PANTHER" id="PTHR47953">
    <property type="entry name" value="OS08G0105600 PROTEIN"/>
    <property type="match status" value="1"/>
</dbReference>
<dbReference type="Pfam" id="PF00067">
    <property type="entry name" value="p450"/>
    <property type="match status" value="1"/>
</dbReference>
<evidence type="ECO:0000256" key="5">
    <source>
        <dbReference type="ARBA" id="ARBA00023002"/>
    </source>
</evidence>
<reference evidence="10" key="2">
    <citation type="submission" date="2019-01" db="UniProtKB">
        <authorList>
            <consortium name="EnsemblPlants"/>
        </authorList>
    </citation>
    <scope>IDENTIFICATION</scope>
    <source>
        <strain evidence="10">cv. Heinz 1706</strain>
    </source>
</reference>
<dbReference type="InterPro" id="IPR017972">
    <property type="entry name" value="Cyt_P450_CS"/>
</dbReference>
<keyword evidence="6 8" id="KW-0408">Iron</keyword>
<dbReference type="PRINTS" id="PR00385">
    <property type="entry name" value="P450"/>
</dbReference>
<dbReference type="Gene3D" id="1.10.630.10">
    <property type="entry name" value="Cytochrome P450"/>
    <property type="match status" value="1"/>
</dbReference>
<evidence type="ECO:0000256" key="8">
    <source>
        <dbReference type="PIRSR" id="PIRSR602401-1"/>
    </source>
</evidence>
<accession>A0A3Q7J821</accession>
<dbReference type="InterPro" id="IPR036396">
    <property type="entry name" value="Cyt_P450_sf"/>
</dbReference>
<dbReference type="Proteomes" id="UP000004994">
    <property type="component" value="Chromosome 12"/>
</dbReference>
<keyword evidence="11" id="KW-1185">Reference proteome</keyword>
<evidence type="ECO:0000313" key="11">
    <source>
        <dbReference type="Proteomes" id="UP000004994"/>
    </source>
</evidence>
<evidence type="ECO:0000256" key="4">
    <source>
        <dbReference type="ARBA" id="ARBA00022723"/>
    </source>
</evidence>
<keyword evidence="5 9" id="KW-0560">Oxidoreductase</keyword>
<evidence type="ECO:0008006" key="12">
    <source>
        <dbReference type="Google" id="ProtNLM"/>
    </source>
</evidence>
<evidence type="ECO:0000256" key="7">
    <source>
        <dbReference type="ARBA" id="ARBA00023033"/>
    </source>
</evidence>
<evidence type="ECO:0000256" key="6">
    <source>
        <dbReference type="ARBA" id="ARBA00023004"/>
    </source>
</evidence>
<comment type="cofactor">
    <cofactor evidence="1 8">
        <name>heme</name>
        <dbReference type="ChEBI" id="CHEBI:30413"/>
    </cofactor>
</comment>
<dbReference type="STRING" id="4081.A0A3Q7J821"/>
<dbReference type="PANTHER" id="PTHR47953:SF17">
    <property type="entry name" value="CYTOCHROME P450"/>
    <property type="match status" value="1"/>
</dbReference>
<dbReference type="OMA" id="XCTESVE"/>
<dbReference type="InterPro" id="IPR052306">
    <property type="entry name" value="CYP450_71D"/>
</dbReference>
<dbReference type="FunFam" id="1.10.630.10:FF:000126">
    <property type="entry name" value="Predicted protein"/>
    <property type="match status" value="1"/>
</dbReference>
<dbReference type="GO" id="GO:0020037">
    <property type="term" value="F:heme binding"/>
    <property type="evidence" value="ECO:0007669"/>
    <property type="project" value="InterPro"/>
</dbReference>
<dbReference type="Gramene" id="Solyc12g036677.1.1">
    <property type="protein sequence ID" value="Solyc12g036677.1.1"/>
    <property type="gene ID" value="Solyc12g036677.1"/>
</dbReference>
<organism evidence="10">
    <name type="scientific">Solanum lycopersicum</name>
    <name type="common">Tomato</name>
    <name type="synonym">Lycopersicon esculentum</name>
    <dbReference type="NCBI Taxonomy" id="4081"/>
    <lineage>
        <taxon>Eukaryota</taxon>
        <taxon>Viridiplantae</taxon>
        <taxon>Streptophyta</taxon>
        <taxon>Embryophyta</taxon>
        <taxon>Tracheophyta</taxon>
        <taxon>Spermatophyta</taxon>
        <taxon>Magnoliopsida</taxon>
        <taxon>eudicotyledons</taxon>
        <taxon>Gunneridae</taxon>
        <taxon>Pentapetalae</taxon>
        <taxon>asterids</taxon>
        <taxon>lamiids</taxon>
        <taxon>Solanales</taxon>
        <taxon>Solanaceae</taxon>
        <taxon>Solanoideae</taxon>
        <taxon>Solaneae</taxon>
        <taxon>Solanum</taxon>
        <taxon>Solanum subgen. Lycopersicon</taxon>
    </lineage>
</organism>
<dbReference type="InterPro" id="IPR002401">
    <property type="entry name" value="Cyt_P450_E_grp-I"/>
</dbReference>
<dbReference type="PROSITE" id="PS00086">
    <property type="entry name" value="CYTOCHROME_P450"/>
    <property type="match status" value="1"/>
</dbReference>
<dbReference type="GO" id="GO:0004497">
    <property type="term" value="F:monooxygenase activity"/>
    <property type="evidence" value="ECO:0007669"/>
    <property type="project" value="UniProtKB-KW"/>
</dbReference>
<reference evidence="10" key="1">
    <citation type="journal article" date="2012" name="Nature">
        <title>The tomato genome sequence provides insights into fleshy fruit evolution.</title>
        <authorList>
            <consortium name="Tomato Genome Consortium"/>
        </authorList>
    </citation>
    <scope>NUCLEOTIDE SEQUENCE [LARGE SCALE GENOMIC DNA]</scope>
    <source>
        <strain evidence="10">cv. Heinz 1706</strain>
    </source>
</reference>
<evidence type="ECO:0000256" key="1">
    <source>
        <dbReference type="ARBA" id="ARBA00001971"/>
    </source>
</evidence>
<dbReference type="GO" id="GO:0005506">
    <property type="term" value="F:iron ion binding"/>
    <property type="evidence" value="ECO:0007669"/>
    <property type="project" value="InterPro"/>
</dbReference>
<evidence type="ECO:0000313" key="10">
    <source>
        <dbReference type="EnsemblPlants" id="Solyc12g036677.1.1"/>
    </source>
</evidence>
<dbReference type="GO" id="GO:0016705">
    <property type="term" value="F:oxidoreductase activity, acting on paired donors, with incorporation or reduction of molecular oxygen"/>
    <property type="evidence" value="ECO:0007669"/>
    <property type="project" value="InterPro"/>
</dbReference>
<name>A0A3Q7J821_SOLLC</name>
<evidence type="ECO:0000256" key="9">
    <source>
        <dbReference type="RuleBase" id="RU000461"/>
    </source>
</evidence>
<keyword evidence="7 9" id="KW-0503">Monooxygenase</keyword>
<dbReference type="AlphaFoldDB" id="A0A3Q7J821"/>
<dbReference type="PRINTS" id="PR00463">
    <property type="entry name" value="EP450I"/>
</dbReference>
<comment type="similarity">
    <text evidence="2 9">Belongs to the cytochrome P450 family.</text>
</comment>
<proteinExistence type="inferred from homology"/>